<dbReference type="OrthoDB" id="4338087at2"/>
<evidence type="ECO:0000313" key="3">
    <source>
        <dbReference type="EMBL" id="AEW94313.1"/>
    </source>
</evidence>
<evidence type="ECO:0000313" key="4">
    <source>
        <dbReference type="Proteomes" id="UP000007842"/>
    </source>
</evidence>
<dbReference type="eggNOG" id="ENOG5031WUC">
    <property type="taxonomic scope" value="Bacteria"/>
</dbReference>
<keyword evidence="2" id="KW-0472">Membrane</keyword>
<feature type="transmembrane region" description="Helical" evidence="2">
    <location>
        <begin position="33"/>
        <end position="54"/>
    </location>
</feature>
<evidence type="ECO:0000256" key="1">
    <source>
        <dbReference type="SAM" id="MobiDB-lite"/>
    </source>
</evidence>
<organism evidence="3 4">
    <name type="scientific">Streptantibioticus cattleyicolor (strain ATCC 35852 / DSM 46488 / JCM 4925 / NBRC 14057 / NRRL 8057)</name>
    <name type="common">Streptomyces cattleya</name>
    <dbReference type="NCBI Taxonomy" id="1003195"/>
    <lineage>
        <taxon>Bacteria</taxon>
        <taxon>Bacillati</taxon>
        <taxon>Actinomycetota</taxon>
        <taxon>Actinomycetes</taxon>
        <taxon>Kitasatosporales</taxon>
        <taxon>Streptomycetaceae</taxon>
        <taxon>Streptantibioticus</taxon>
    </lineage>
</organism>
<dbReference type="AlphaFoldDB" id="F8JUA4"/>
<dbReference type="HOGENOM" id="CLU_155294_0_0_11"/>
<accession>G8WTW8</accession>
<dbReference type="PATRIC" id="fig|1003195.11.peg.3481"/>
<gene>
    <name evidence="3" type="ordered locus">SCATT_19420</name>
</gene>
<dbReference type="RefSeq" id="WP_014142706.1">
    <property type="nucleotide sequence ID" value="NC_016111.1"/>
</dbReference>
<protein>
    <submittedName>
        <fullName evidence="3">Uncharacterized protein</fullName>
    </submittedName>
</protein>
<reference evidence="4" key="1">
    <citation type="submission" date="2011-12" db="EMBL/GenBank/DDBJ databases">
        <title>Complete genome sequence of Streptomyces cattleya strain DSM 46488.</title>
        <authorList>
            <person name="Ou H.-Y."/>
            <person name="Li P."/>
            <person name="Zhao C."/>
            <person name="O'Hagan D."/>
            <person name="Deng Z."/>
        </authorList>
    </citation>
    <scope>NUCLEOTIDE SEQUENCE [LARGE SCALE GENOMIC DNA]</scope>
    <source>
        <strain evidence="4">ATCC 35852 / DSM 46488 / JCM 4925 / NBRC 14057 / NRRL 8057</strain>
    </source>
</reference>
<dbReference type="KEGG" id="sct:SCAT_1951"/>
<proteinExistence type="predicted"/>
<keyword evidence="2" id="KW-1133">Transmembrane helix</keyword>
<dbReference type="EMBL" id="CP003219">
    <property type="protein sequence ID" value="AEW94313.1"/>
    <property type="molecule type" value="Genomic_DNA"/>
</dbReference>
<feature type="region of interest" description="Disordered" evidence="1">
    <location>
        <begin position="62"/>
        <end position="90"/>
    </location>
</feature>
<keyword evidence="4" id="KW-1185">Reference proteome</keyword>
<feature type="transmembrane region" description="Helical" evidence="2">
    <location>
        <begin position="9"/>
        <end position="27"/>
    </location>
</feature>
<name>F8JUA4_STREN</name>
<accession>F8JUA4</accession>
<dbReference type="KEGG" id="scy:SCATT_19420"/>
<sequence length="90" mass="9113">MPRPTPAQLGYGSATVVCSTLVMLLLSEVSSPAGVVAISVAGLALGVLVALTLAMPWPGRARSGSAAGVAERRETARVPQTVGARTDRGR</sequence>
<dbReference type="Proteomes" id="UP000007842">
    <property type="component" value="Chromosome"/>
</dbReference>
<evidence type="ECO:0000256" key="2">
    <source>
        <dbReference type="SAM" id="Phobius"/>
    </source>
</evidence>
<keyword evidence="2" id="KW-0812">Transmembrane</keyword>